<evidence type="ECO:0000256" key="1">
    <source>
        <dbReference type="ARBA" id="ARBA00007401"/>
    </source>
</evidence>
<dbReference type="InterPro" id="IPR006101">
    <property type="entry name" value="Glyco_hydro_2"/>
</dbReference>
<evidence type="ECO:0000259" key="5">
    <source>
        <dbReference type="Pfam" id="PF02836"/>
    </source>
</evidence>
<protein>
    <submittedName>
        <fullName evidence="9">Beta-galactosidase</fullName>
        <ecNumber evidence="9">3.2.1.23</ecNumber>
    </submittedName>
</protein>
<dbReference type="Pfam" id="PF16355">
    <property type="entry name" value="DUF4982"/>
    <property type="match status" value="1"/>
</dbReference>
<dbReference type="Gene3D" id="2.60.40.10">
    <property type="entry name" value="Immunoglobulins"/>
    <property type="match status" value="3"/>
</dbReference>
<dbReference type="AlphaFoldDB" id="A0A1E3AJZ5"/>
<feature type="domain" description="Glycosyl hydrolases family 2 sugar binding" evidence="6">
    <location>
        <begin position="56"/>
        <end position="151"/>
    </location>
</feature>
<dbReference type="InterPro" id="IPR006102">
    <property type="entry name" value="Ig-like_GH2"/>
</dbReference>
<dbReference type="SUPFAM" id="SSF49303">
    <property type="entry name" value="beta-Galactosidase/glucuronidase domain"/>
    <property type="match status" value="1"/>
</dbReference>
<dbReference type="PANTHER" id="PTHR42732">
    <property type="entry name" value="BETA-GALACTOSIDASE"/>
    <property type="match status" value="1"/>
</dbReference>
<feature type="domain" description="DUF4982" evidence="7">
    <location>
        <begin position="596"/>
        <end position="652"/>
    </location>
</feature>
<evidence type="ECO:0000313" key="9">
    <source>
        <dbReference type="EMBL" id="ODM09033.1"/>
    </source>
</evidence>
<dbReference type="Pfam" id="PF18565">
    <property type="entry name" value="Glyco_hydro2_C5"/>
    <property type="match status" value="1"/>
</dbReference>
<feature type="domain" description="Glycoside hydrolase family 2" evidence="8">
    <location>
        <begin position="685"/>
        <end position="767"/>
    </location>
</feature>
<dbReference type="InterPro" id="IPR008979">
    <property type="entry name" value="Galactose-bd-like_sf"/>
</dbReference>
<gene>
    <name evidence="9" type="primary">lacZ_1</name>
    <name evidence="9" type="ORF">BEI61_00662</name>
</gene>
<comment type="caution">
    <text evidence="9">The sequence shown here is derived from an EMBL/GenBank/DDBJ whole genome shotgun (WGS) entry which is preliminary data.</text>
</comment>
<dbReference type="InterPro" id="IPR036156">
    <property type="entry name" value="Beta-gal/glucu_dom_sf"/>
</dbReference>
<organism evidence="9 10">
    <name type="scientific">Eisenbergiella tayi</name>
    <dbReference type="NCBI Taxonomy" id="1432052"/>
    <lineage>
        <taxon>Bacteria</taxon>
        <taxon>Bacillati</taxon>
        <taxon>Bacillota</taxon>
        <taxon>Clostridia</taxon>
        <taxon>Lachnospirales</taxon>
        <taxon>Lachnospiraceae</taxon>
        <taxon>Eisenbergiella</taxon>
    </lineage>
</organism>
<dbReference type="EC" id="3.2.1.23" evidence="9"/>
<dbReference type="EMBL" id="MCGH01000001">
    <property type="protein sequence ID" value="ODM09033.1"/>
    <property type="molecule type" value="Genomic_DNA"/>
</dbReference>
<dbReference type="Proteomes" id="UP000094067">
    <property type="component" value="Unassembled WGS sequence"/>
</dbReference>
<name>A0A1E3AJZ5_9FIRM</name>
<reference evidence="9 10" key="1">
    <citation type="submission" date="2016-07" db="EMBL/GenBank/DDBJ databases">
        <title>Characterization of isolates of Eisenbergiella tayi derived from blood cultures, using whole genome sequencing.</title>
        <authorList>
            <person name="Burdz T."/>
            <person name="Wiebe D."/>
            <person name="Huynh C."/>
            <person name="Bernard K."/>
        </authorList>
    </citation>
    <scope>NUCLEOTIDE SEQUENCE [LARGE SCALE GENOMIC DNA]</scope>
    <source>
        <strain evidence="9 10">NML 110608</strain>
    </source>
</reference>
<dbReference type="PANTHER" id="PTHR42732:SF1">
    <property type="entry name" value="BETA-MANNOSIDASE"/>
    <property type="match status" value="1"/>
</dbReference>
<dbReference type="GO" id="GO:0004565">
    <property type="term" value="F:beta-galactosidase activity"/>
    <property type="evidence" value="ECO:0007669"/>
    <property type="project" value="UniProtKB-EC"/>
</dbReference>
<feature type="domain" description="Glycoside hydrolase family 2 immunoglobulin-like beta-sandwich" evidence="4">
    <location>
        <begin position="200"/>
        <end position="249"/>
    </location>
</feature>
<dbReference type="Gene3D" id="2.60.120.260">
    <property type="entry name" value="Galactose-binding domain-like"/>
    <property type="match status" value="1"/>
</dbReference>
<dbReference type="RefSeq" id="WP_207649121.1">
    <property type="nucleotide sequence ID" value="NZ_MCGH01000001.1"/>
</dbReference>
<evidence type="ECO:0000259" key="4">
    <source>
        <dbReference type="Pfam" id="PF00703"/>
    </source>
</evidence>
<evidence type="ECO:0000259" key="8">
    <source>
        <dbReference type="Pfam" id="PF18565"/>
    </source>
</evidence>
<evidence type="ECO:0000256" key="2">
    <source>
        <dbReference type="ARBA" id="ARBA00022801"/>
    </source>
</evidence>
<accession>A0A1E3AJZ5</accession>
<dbReference type="Gene3D" id="3.20.20.80">
    <property type="entry name" value="Glycosidases"/>
    <property type="match status" value="1"/>
</dbReference>
<dbReference type="InterPro" id="IPR023232">
    <property type="entry name" value="Glyco_hydro_2_AS"/>
</dbReference>
<dbReference type="PROSITE" id="PS00608">
    <property type="entry name" value="GLYCOSYL_HYDROL_F2_2"/>
    <property type="match status" value="1"/>
</dbReference>
<dbReference type="InterPro" id="IPR017853">
    <property type="entry name" value="GH"/>
</dbReference>
<sequence length="776" mass="88475">MKDLTAPRIDREIMDGWEFAWNNGSSKNFQPVRLPHDWAINRPFDKTMEEGASQGYRNRYGIGWYRKTLTLEEKREGISCFLDFGGIYENSTVWVNGKEAGGHKYGYSSFRLDVTELVREGENRIEVRVDNTGTPSDRWYSGAGIYRTVRWIETEEIHLDEKEVIIHTGVEGKNGRVIVYTGLPGRTVRAGLRDGEQEWQAQTDDGRMEILVPEAKLWSAEEPNLYGLTLSLMDGEREADRLSFCVGFREISMAPGKGMFVNGEHVLLKGVCLHQDAGCLGTAVRKEIFRQRLLSLKEMGCNAIRAAHHTFCPEFLDLCDELGFYVYEECFDKWHGGLYGRYFETEWQKDVEAMVKRDRNRPCIFIWGVGNEVENQGQKGMLDTLEMLTAYVKGLDASRPVTYAMNPHFKRESGEDVSKIKDIQQFVDEVSDTEIYDNAERMERIAAIAGYVDVISCNYQEQWYPMIHERIPDKLILGTEVYQYFQGHPDQMQNFTDENPSLVPEKLPYVIGGMIWTGIDYLGESMGYPSKGWSGAPIRTNGEKKPGYYILQSYWSKKPMVHFSVMDYSLSDENVKEHWDMPLLADHWHFPQFRKTVIPYVIASNCEEVRLYLNEKRIYVPKPSACANRLISGFLPWQPGTVTVIGLNGGKEECRYQITTPGPAVKLAFDQEQLFLPPENGYEILVTVRAQDEDGNPYFRESASVRFRAEGPAEIMAVDNGNLMGNEPYGEESIHMYHGCASVMVRLTGETGRACITADAEGMQSGRTVLVTGFQK</sequence>
<dbReference type="InterPro" id="IPR040605">
    <property type="entry name" value="Glyco_hydro2_dom5"/>
</dbReference>
<evidence type="ECO:0000313" key="10">
    <source>
        <dbReference type="Proteomes" id="UP000094067"/>
    </source>
</evidence>
<dbReference type="Pfam" id="PF02837">
    <property type="entry name" value="Glyco_hydro_2_N"/>
    <property type="match status" value="1"/>
</dbReference>
<dbReference type="PRINTS" id="PR00132">
    <property type="entry name" value="GLHYDRLASE2"/>
</dbReference>
<feature type="domain" description="Glycoside hydrolase family 2 catalytic" evidence="5">
    <location>
        <begin position="257"/>
        <end position="445"/>
    </location>
</feature>
<evidence type="ECO:0000259" key="6">
    <source>
        <dbReference type="Pfam" id="PF02837"/>
    </source>
</evidence>
<dbReference type="PATRIC" id="fig|1432052.4.peg.741"/>
<evidence type="ECO:0000259" key="7">
    <source>
        <dbReference type="Pfam" id="PF16355"/>
    </source>
</evidence>
<dbReference type="InterPro" id="IPR032311">
    <property type="entry name" value="DUF4982"/>
</dbReference>
<dbReference type="SUPFAM" id="SSF51445">
    <property type="entry name" value="(Trans)glycosidases"/>
    <property type="match status" value="1"/>
</dbReference>
<dbReference type="InterPro" id="IPR051913">
    <property type="entry name" value="GH2_Domain-Containing"/>
</dbReference>
<dbReference type="Pfam" id="PF02836">
    <property type="entry name" value="Glyco_hydro_2_C"/>
    <property type="match status" value="1"/>
</dbReference>
<dbReference type="InterPro" id="IPR006104">
    <property type="entry name" value="Glyco_hydro_2_N"/>
</dbReference>
<keyword evidence="3 9" id="KW-0326">Glycosidase</keyword>
<dbReference type="Pfam" id="PF00703">
    <property type="entry name" value="Glyco_hydro_2"/>
    <property type="match status" value="1"/>
</dbReference>
<comment type="similarity">
    <text evidence="1">Belongs to the glycosyl hydrolase 2 family.</text>
</comment>
<dbReference type="SUPFAM" id="SSF49785">
    <property type="entry name" value="Galactose-binding domain-like"/>
    <property type="match status" value="1"/>
</dbReference>
<proteinExistence type="inferred from homology"/>
<evidence type="ECO:0000256" key="3">
    <source>
        <dbReference type="ARBA" id="ARBA00023295"/>
    </source>
</evidence>
<dbReference type="InterPro" id="IPR013783">
    <property type="entry name" value="Ig-like_fold"/>
</dbReference>
<dbReference type="GO" id="GO:0005975">
    <property type="term" value="P:carbohydrate metabolic process"/>
    <property type="evidence" value="ECO:0007669"/>
    <property type="project" value="InterPro"/>
</dbReference>
<keyword evidence="2 9" id="KW-0378">Hydrolase</keyword>
<dbReference type="InterPro" id="IPR006103">
    <property type="entry name" value="Glyco_hydro_2_cat"/>
</dbReference>